<evidence type="ECO:0000256" key="13">
    <source>
        <dbReference type="ARBA" id="ARBA00023128"/>
    </source>
</evidence>
<organism evidence="18 19">
    <name type="scientific">Sciurus carolinensis</name>
    <name type="common">Eastern gray squirrel</name>
    <dbReference type="NCBI Taxonomy" id="30640"/>
    <lineage>
        <taxon>Eukaryota</taxon>
        <taxon>Metazoa</taxon>
        <taxon>Chordata</taxon>
        <taxon>Craniata</taxon>
        <taxon>Vertebrata</taxon>
        <taxon>Euteleostomi</taxon>
        <taxon>Mammalia</taxon>
        <taxon>Eutheria</taxon>
        <taxon>Euarchontoglires</taxon>
        <taxon>Glires</taxon>
        <taxon>Rodentia</taxon>
        <taxon>Sciuromorpha</taxon>
        <taxon>Sciuridae</taxon>
        <taxon>Sciurinae</taxon>
        <taxon>Sciurini</taxon>
        <taxon>Sciurus</taxon>
    </lineage>
</organism>
<evidence type="ECO:0000256" key="11">
    <source>
        <dbReference type="ARBA" id="ARBA00022989"/>
    </source>
</evidence>
<evidence type="ECO:0000256" key="9">
    <source>
        <dbReference type="ARBA" id="ARBA00022792"/>
    </source>
</evidence>
<dbReference type="GO" id="GO:0007059">
    <property type="term" value="P:chromosome segregation"/>
    <property type="evidence" value="ECO:0007669"/>
    <property type="project" value="UniProtKB-KW"/>
</dbReference>
<keyword evidence="14" id="KW-0472">Membrane</keyword>
<evidence type="ECO:0000256" key="8">
    <source>
        <dbReference type="ARBA" id="ARBA00022737"/>
    </source>
</evidence>
<evidence type="ECO:0000256" key="2">
    <source>
        <dbReference type="ARBA" id="ARBA00006375"/>
    </source>
</evidence>
<evidence type="ECO:0000256" key="14">
    <source>
        <dbReference type="ARBA" id="ARBA00023136"/>
    </source>
</evidence>
<dbReference type="EMBL" id="JAATJV010439522">
    <property type="protein sequence ID" value="MBZ3890417.1"/>
    <property type="molecule type" value="Genomic_DNA"/>
</dbReference>
<keyword evidence="9" id="KW-0999">Mitochondrion inner membrane</keyword>
<comment type="subunit">
    <text evidence="17">Monomer.</text>
</comment>
<reference evidence="18" key="1">
    <citation type="submission" date="2020-03" db="EMBL/GenBank/DDBJ databases">
        <title>Studies in the Genomics of Life Span.</title>
        <authorList>
            <person name="Glass D."/>
        </authorList>
    </citation>
    <scope>NUCLEOTIDE SEQUENCE</scope>
    <source>
        <strain evidence="18">SUZIE</strain>
        <tissue evidence="18">Muscle</tissue>
    </source>
</reference>
<dbReference type="PANTHER" id="PTHR45635">
    <property type="entry name" value="ADP,ATP CARRIER PROTEIN 1-RELATED-RELATED"/>
    <property type="match status" value="1"/>
</dbReference>
<name>A0AA41TBK8_SCICA</name>
<keyword evidence="19" id="KW-1185">Reference proteome</keyword>
<evidence type="ECO:0000256" key="15">
    <source>
        <dbReference type="ARBA" id="ARBA00024169"/>
    </source>
</evidence>
<sequence>MTDATVSFTKDFLAGREAVAISKTAVVAIERVKLLRQVQNASKQISADQQHRALQTACLASPKSRSPVLQTWYLASVTRYFPTQPLNSSFKDKHSRSS</sequence>
<evidence type="ECO:0000313" key="19">
    <source>
        <dbReference type="Proteomes" id="UP001166674"/>
    </source>
</evidence>
<keyword evidence="11" id="KW-1133">Transmembrane helix</keyword>
<dbReference type="InterPro" id="IPR023395">
    <property type="entry name" value="MCP_dom_sf"/>
</dbReference>
<evidence type="ECO:0000256" key="1">
    <source>
        <dbReference type="ARBA" id="ARBA00004448"/>
    </source>
</evidence>
<evidence type="ECO:0000256" key="12">
    <source>
        <dbReference type="ARBA" id="ARBA00022990"/>
    </source>
</evidence>
<comment type="similarity">
    <text evidence="2 17">Belongs to the mitochondrial carrier (TC 2.A.29) family.</text>
</comment>
<evidence type="ECO:0000256" key="3">
    <source>
        <dbReference type="ARBA" id="ARBA00022448"/>
    </source>
</evidence>
<dbReference type="GO" id="GO:0005471">
    <property type="term" value="F:ATP:ADP antiporter activity"/>
    <property type="evidence" value="ECO:0007669"/>
    <property type="project" value="UniProtKB-UniRule"/>
</dbReference>
<keyword evidence="13" id="KW-0496">Mitochondrion</keyword>
<evidence type="ECO:0000256" key="7">
    <source>
        <dbReference type="ARBA" id="ARBA00022692"/>
    </source>
</evidence>
<keyword evidence="5" id="KW-0488">Methylation</keyword>
<evidence type="ECO:0000256" key="10">
    <source>
        <dbReference type="ARBA" id="ARBA00022829"/>
    </source>
</evidence>
<protein>
    <recommendedName>
        <fullName evidence="17">ADP/ATP translocase</fullName>
    </recommendedName>
    <alternativeName>
        <fullName evidence="17">ADP,ATP carrier protein</fullName>
    </alternativeName>
</protein>
<dbReference type="Gene3D" id="1.50.40.10">
    <property type="entry name" value="Mitochondrial carrier domain"/>
    <property type="match status" value="1"/>
</dbReference>
<dbReference type="GO" id="GO:1901029">
    <property type="term" value="P:negative regulation of mitochondrial outer membrane permeabilization involved in apoptotic signaling pathway"/>
    <property type="evidence" value="ECO:0007669"/>
    <property type="project" value="TreeGrafter"/>
</dbReference>
<accession>A0AA41TBK8</accession>
<comment type="caution">
    <text evidence="18">The sequence shown here is derived from an EMBL/GenBank/DDBJ whole genome shotgun (WGS) entry which is preliminary data.</text>
</comment>
<keyword evidence="4" id="KW-0050">Antiport</keyword>
<evidence type="ECO:0000256" key="4">
    <source>
        <dbReference type="ARBA" id="ARBA00022449"/>
    </source>
</evidence>
<dbReference type="InterPro" id="IPR002113">
    <property type="entry name" value="ADT_euk_type"/>
</dbReference>
<dbReference type="GO" id="GO:0140021">
    <property type="term" value="P:mitochondrial ADP transmembrane transport"/>
    <property type="evidence" value="ECO:0007669"/>
    <property type="project" value="InterPro"/>
</dbReference>
<keyword evidence="6" id="KW-0597">Phosphoprotein</keyword>
<comment type="catalytic activity">
    <reaction evidence="15">
        <text>H(+)(in) = H(+)(out)</text>
        <dbReference type="Rhea" id="RHEA:34979"/>
        <dbReference type="ChEBI" id="CHEBI:15378"/>
    </reaction>
</comment>
<keyword evidence="12" id="KW-0007">Acetylation</keyword>
<keyword evidence="8" id="KW-0677">Repeat</keyword>
<comment type="subcellular location">
    <subcellularLocation>
        <location evidence="17">Membrane</location>
        <topology evidence="17">Multi-pass membrane protein</topology>
    </subcellularLocation>
    <subcellularLocation>
        <location evidence="1">Mitochondrion inner membrane</location>
        <topology evidence="1">Multi-pass membrane protein</topology>
    </subcellularLocation>
</comment>
<comment type="catalytic activity">
    <reaction evidence="16">
        <text>ADP(in) + ATP(out) = ADP(out) + ATP(in)</text>
        <dbReference type="Rhea" id="RHEA:34999"/>
        <dbReference type="ChEBI" id="CHEBI:30616"/>
        <dbReference type="ChEBI" id="CHEBI:456216"/>
    </reaction>
</comment>
<dbReference type="PANTHER" id="PTHR45635:SF3">
    <property type="entry name" value="ADP_ATP TRANSLOCASE 2"/>
    <property type="match status" value="1"/>
</dbReference>
<dbReference type="InterPro" id="IPR002067">
    <property type="entry name" value="MCP"/>
</dbReference>
<evidence type="ECO:0000313" key="18">
    <source>
        <dbReference type="EMBL" id="MBZ3890417.1"/>
    </source>
</evidence>
<evidence type="ECO:0000256" key="6">
    <source>
        <dbReference type="ARBA" id="ARBA00022553"/>
    </source>
</evidence>
<evidence type="ECO:0000256" key="5">
    <source>
        <dbReference type="ARBA" id="ARBA00022481"/>
    </source>
</evidence>
<evidence type="ECO:0000256" key="16">
    <source>
        <dbReference type="ARBA" id="ARBA00024537"/>
    </source>
</evidence>
<keyword evidence="10" id="KW-0159">Chromosome partition</keyword>
<dbReference type="PRINTS" id="PR00926">
    <property type="entry name" value="MITOCARRIER"/>
</dbReference>
<evidence type="ECO:0000256" key="17">
    <source>
        <dbReference type="RuleBase" id="RU368008"/>
    </source>
</evidence>
<dbReference type="GO" id="GO:1990544">
    <property type="term" value="P:mitochondrial ATP transmembrane transport"/>
    <property type="evidence" value="ECO:0007669"/>
    <property type="project" value="InterPro"/>
</dbReference>
<keyword evidence="7" id="KW-0812">Transmembrane</keyword>
<dbReference type="GO" id="GO:0005743">
    <property type="term" value="C:mitochondrial inner membrane"/>
    <property type="evidence" value="ECO:0007669"/>
    <property type="project" value="UniProtKB-SubCell"/>
</dbReference>
<dbReference type="Proteomes" id="UP001166674">
    <property type="component" value="Unassembled WGS sequence"/>
</dbReference>
<proteinExistence type="inferred from homology"/>
<comment type="function">
    <text evidence="17">Catalyzes the exchange of ADP and ATP across the membrane.</text>
</comment>
<keyword evidence="3 17" id="KW-0813">Transport</keyword>
<dbReference type="AlphaFoldDB" id="A0AA41TBK8"/>
<gene>
    <name evidence="18" type="ORF">SUZIE_207855</name>
</gene>
<dbReference type="SUPFAM" id="SSF103506">
    <property type="entry name" value="Mitochondrial carrier"/>
    <property type="match status" value="1"/>
</dbReference>